<dbReference type="Pfam" id="PF06814">
    <property type="entry name" value="GOST_TM"/>
    <property type="match status" value="1"/>
</dbReference>
<keyword evidence="3" id="KW-1185">Reference proteome</keyword>
<evidence type="ECO:0000313" key="3">
    <source>
        <dbReference type="Proteomes" id="UP000834106"/>
    </source>
</evidence>
<reference evidence="2" key="1">
    <citation type="submission" date="2023-05" db="EMBL/GenBank/DDBJ databases">
        <authorList>
            <person name="Huff M."/>
        </authorList>
    </citation>
    <scope>NUCLEOTIDE SEQUENCE</scope>
</reference>
<accession>A0AAD1Z724</accession>
<dbReference type="EMBL" id="OU503041">
    <property type="protein sequence ID" value="CAI9764015.1"/>
    <property type="molecule type" value="Genomic_DNA"/>
</dbReference>
<dbReference type="InterPro" id="IPR053937">
    <property type="entry name" value="GOST_TM"/>
</dbReference>
<organism evidence="2 3">
    <name type="scientific">Fraxinus pennsylvanica</name>
    <dbReference type="NCBI Taxonomy" id="56036"/>
    <lineage>
        <taxon>Eukaryota</taxon>
        <taxon>Viridiplantae</taxon>
        <taxon>Streptophyta</taxon>
        <taxon>Embryophyta</taxon>
        <taxon>Tracheophyta</taxon>
        <taxon>Spermatophyta</taxon>
        <taxon>Magnoliopsida</taxon>
        <taxon>eudicotyledons</taxon>
        <taxon>Gunneridae</taxon>
        <taxon>Pentapetalae</taxon>
        <taxon>asterids</taxon>
        <taxon>lamiids</taxon>
        <taxon>Lamiales</taxon>
        <taxon>Oleaceae</taxon>
        <taxon>Oleeae</taxon>
        <taxon>Fraxinus</taxon>
    </lineage>
</organism>
<evidence type="ECO:0000259" key="1">
    <source>
        <dbReference type="Pfam" id="PF06814"/>
    </source>
</evidence>
<proteinExistence type="predicted"/>
<dbReference type="Proteomes" id="UP000834106">
    <property type="component" value="Chromosome 6"/>
</dbReference>
<sequence length="115" mass="12944">MGHSVMKPTLRGITSKIILLGAVYFVDSEALELVKHLGISMSLSKNQDSFWCYLLHILMHSLLFEFFSSLSKNLEKLQVMVPFDFYAQRVGTIGVENGVGDTVGVPNFFWGRKTN</sequence>
<name>A0AAD1Z724_9LAMI</name>
<protein>
    <recommendedName>
        <fullName evidence="1">GOST seven transmembrane domain-containing protein</fullName>
    </recommendedName>
</protein>
<gene>
    <name evidence="2" type="ORF">FPE_LOCUS11445</name>
</gene>
<feature type="domain" description="GOST seven transmembrane" evidence="1">
    <location>
        <begin position="1"/>
        <end position="79"/>
    </location>
</feature>
<evidence type="ECO:0000313" key="2">
    <source>
        <dbReference type="EMBL" id="CAI9764015.1"/>
    </source>
</evidence>
<dbReference type="AlphaFoldDB" id="A0AAD1Z724"/>